<protein>
    <submittedName>
        <fullName evidence="2">Uncharacterized protein</fullName>
    </submittedName>
</protein>
<dbReference type="Proteomes" id="UP000716004">
    <property type="component" value="Unassembled WGS sequence"/>
</dbReference>
<evidence type="ECO:0000313" key="2">
    <source>
        <dbReference type="EMBL" id="MBX8632358.1"/>
    </source>
</evidence>
<proteinExistence type="predicted"/>
<gene>
    <name evidence="2" type="ORF">J9259_07580</name>
</gene>
<name>A0A8J7YQC4_9ARCH</name>
<feature type="region of interest" description="Disordered" evidence="1">
    <location>
        <begin position="68"/>
        <end position="90"/>
    </location>
</feature>
<feature type="compositionally biased region" description="Basic and acidic residues" evidence="1">
    <location>
        <begin position="72"/>
        <end position="90"/>
    </location>
</feature>
<evidence type="ECO:0000313" key="3">
    <source>
        <dbReference type="Proteomes" id="UP000716004"/>
    </source>
</evidence>
<comment type="caution">
    <text evidence="2">The sequence shown here is derived from an EMBL/GenBank/DDBJ whole genome shotgun (WGS) entry which is preliminary data.</text>
</comment>
<accession>A0A8J7YQC4</accession>
<evidence type="ECO:0000256" key="1">
    <source>
        <dbReference type="SAM" id="MobiDB-lite"/>
    </source>
</evidence>
<reference evidence="2" key="1">
    <citation type="submission" date="2021-04" db="EMBL/GenBank/DDBJ databases">
        <title>Genomic insights into ecological role and evolution of a novel Thermoplasmata order Candidatus Sysuiplasmatales.</title>
        <authorList>
            <person name="Yuan Y."/>
        </authorList>
    </citation>
    <scope>NUCLEOTIDE SEQUENCE</scope>
    <source>
        <strain evidence="2">YP2-bin.285</strain>
    </source>
</reference>
<dbReference type="AlphaFoldDB" id="A0A8J7YQC4"/>
<organism evidence="2 3">
    <name type="scientific">Candidatus Sysuiplasma superficiale</name>
    <dbReference type="NCBI Taxonomy" id="2823368"/>
    <lineage>
        <taxon>Archaea</taxon>
        <taxon>Methanobacteriati</taxon>
        <taxon>Thermoplasmatota</taxon>
        <taxon>Thermoplasmata</taxon>
        <taxon>Candidatus Sysuiplasmatales</taxon>
        <taxon>Candidatus Sysuiplasmataceae</taxon>
        <taxon>Candidatus Sysuiplasma</taxon>
    </lineage>
</organism>
<sequence length="90" mass="10539">MSYDGDLQRVIRELFYQRERVSSDDEDVLRLFSGDERAAKQGLVDFHESQNGSEIVTEGPVVSVTHTGKHRFREERWPKNRPSRNEKEGF</sequence>
<dbReference type="EMBL" id="JAGVSJ010000022">
    <property type="protein sequence ID" value="MBX8632358.1"/>
    <property type="molecule type" value="Genomic_DNA"/>
</dbReference>